<feature type="compositionally biased region" description="Low complexity" evidence="1">
    <location>
        <begin position="217"/>
        <end position="234"/>
    </location>
</feature>
<comment type="caution">
    <text evidence="3">The sequence shown here is derived from an EMBL/GenBank/DDBJ whole genome shotgun (WGS) entry which is preliminary data.</text>
</comment>
<feature type="compositionally biased region" description="Basic and acidic residues" evidence="1">
    <location>
        <begin position="292"/>
        <end position="301"/>
    </location>
</feature>
<accession>A0A1Q2ZSQ6</accession>
<dbReference type="Proteomes" id="UP000187013">
    <property type="component" value="Unassembled WGS sequence"/>
</dbReference>
<dbReference type="InterPro" id="IPR024260">
    <property type="entry name" value="Vac7"/>
</dbReference>
<evidence type="ECO:0000256" key="2">
    <source>
        <dbReference type="SAM" id="Phobius"/>
    </source>
</evidence>
<feature type="region of interest" description="Disordered" evidence="1">
    <location>
        <begin position="660"/>
        <end position="688"/>
    </location>
</feature>
<feature type="compositionally biased region" description="Polar residues" evidence="1">
    <location>
        <begin position="205"/>
        <end position="216"/>
    </location>
</feature>
<dbReference type="AlphaFoldDB" id="A0A1Q2ZSQ6"/>
<feature type="region of interest" description="Disordered" evidence="1">
    <location>
        <begin position="409"/>
        <end position="554"/>
    </location>
</feature>
<feature type="compositionally biased region" description="Basic and acidic residues" evidence="1">
    <location>
        <begin position="255"/>
        <end position="274"/>
    </location>
</feature>
<organism evidence="3 4">
    <name type="scientific">Zygosaccharomyces rouxii</name>
    <dbReference type="NCBI Taxonomy" id="4956"/>
    <lineage>
        <taxon>Eukaryota</taxon>
        <taxon>Fungi</taxon>
        <taxon>Dikarya</taxon>
        <taxon>Ascomycota</taxon>
        <taxon>Saccharomycotina</taxon>
        <taxon>Saccharomycetes</taxon>
        <taxon>Saccharomycetales</taxon>
        <taxon>Saccharomycetaceae</taxon>
        <taxon>Zygosaccharomyces</taxon>
    </lineage>
</organism>
<feature type="transmembrane region" description="Helical" evidence="2">
    <location>
        <begin position="737"/>
        <end position="759"/>
    </location>
</feature>
<dbReference type="GO" id="GO:1903778">
    <property type="term" value="P:protein localization to vacuolar membrane"/>
    <property type="evidence" value="ECO:0007669"/>
    <property type="project" value="TreeGrafter"/>
</dbReference>
<feature type="compositionally biased region" description="Polar residues" evidence="1">
    <location>
        <begin position="277"/>
        <end position="287"/>
    </location>
</feature>
<feature type="region of interest" description="Disordered" evidence="1">
    <location>
        <begin position="1"/>
        <end position="44"/>
    </location>
</feature>
<keyword evidence="2" id="KW-1133">Transmembrane helix</keyword>
<reference evidence="3 4" key="1">
    <citation type="submission" date="2016-08" db="EMBL/GenBank/DDBJ databases">
        <title>Draft genome sequence of allopolyploid Zygosaccharomyces rouxii.</title>
        <authorList>
            <person name="Watanabe J."/>
            <person name="Uehara K."/>
            <person name="Mogi Y."/>
            <person name="Tsukioka Y."/>
        </authorList>
    </citation>
    <scope>NUCLEOTIDE SEQUENCE [LARGE SCALE GENOMIC DNA]</scope>
    <source>
        <strain evidence="3 4">NBRC 110957</strain>
    </source>
</reference>
<gene>
    <name evidence="3" type="ORF">ZYGR_0A00810</name>
</gene>
<keyword evidence="2" id="KW-0472">Membrane</keyword>
<evidence type="ECO:0000256" key="1">
    <source>
        <dbReference type="SAM" id="MobiDB-lite"/>
    </source>
</evidence>
<name>A0A1Q2ZSQ6_ZYGRO</name>
<dbReference type="Pfam" id="PF12751">
    <property type="entry name" value="Vac7"/>
    <property type="match status" value="2"/>
</dbReference>
<feature type="compositionally biased region" description="Basic and acidic residues" evidence="1">
    <location>
        <begin position="1"/>
        <end position="10"/>
    </location>
</feature>
<feature type="compositionally biased region" description="Polar residues" evidence="1">
    <location>
        <begin position="175"/>
        <end position="185"/>
    </location>
</feature>
<feature type="region of interest" description="Disordered" evidence="1">
    <location>
        <begin position="255"/>
        <end position="301"/>
    </location>
</feature>
<dbReference type="GO" id="GO:0070772">
    <property type="term" value="C:PAS complex"/>
    <property type="evidence" value="ECO:0007669"/>
    <property type="project" value="TreeGrafter"/>
</dbReference>
<feature type="region of interest" description="Disordered" evidence="1">
    <location>
        <begin position="59"/>
        <end position="108"/>
    </location>
</feature>
<dbReference type="GO" id="GO:0000329">
    <property type="term" value="C:fungal-type vacuole membrane"/>
    <property type="evidence" value="ECO:0007669"/>
    <property type="project" value="TreeGrafter"/>
</dbReference>
<dbReference type="GO" id="GO:0000011">
    <property type="term" value="P:vacuole inheritance"/>
    <property type="evidence" value="ECO:0007669"/>
    <property type="project" value="TreeGrafter"/>
</dbReference>
<dbReference type="PANTHER" id="PTHR28258">
    <property type="entry name" value="VACUOLAR SEGREGATION PROTEIN 7"/>
    <property type="match status" value="1"/>
</dbReference>
<evidence type="ECO:0000313" key="4">
    <source>
        <dbReference type="Proteomes" id="UP000187013"/>
    </source>
</evidence>
<dbReference type="PANTHER" id="PTHR28258:SF1">
    <property type="entry name" value="VACUOLAR SEGREGATION PROTEIN 7"/>
    <property type="match status" value="1"/>
</dbReference>
<feature type="compositionally biased region" description="Low complexity" evidence="1">
    <location>
        <begin position="489"/>
        <end position="521"/>
    </location>
</feature>
<keyword evidence="2" id="KW-0812">Transmembrane</keyword>
<feature type="region of interest" description="Disordered" evidence="1">
    <location>
        <begin position="167"/>
        <end position="243"/>
    </location>
</feature>
<feature type="compositionally biased region" description="Polar residues" evidence="1">
    <location>
        <begin position="522"/>
        <end position="533"/>
    </location>
</feature>
<feature type="compositionally biased region" description="Low complexity" evidence="1">
    <location>
        <begin position="667"/>
        <end position="685"/>
    </location>
</feature>
<sequence>MSDEDHKLTVETETVEAPGESLLPSTIQPQSITTNENSNENGNMDYDNITTATTMTGMNNSNNNVNDNNNVSGISNNNVNSTNSNMNSNANNGSSNANTNMSTNGSTAFRDISPAHFAAAHAAAHAATSTHQPSSATEANFNLIDHNPLSPHAIQSLKNKKSSLLINNDGKKESLPNNGNLSTSELSRRSRNDDLEPSQMAAGGQQDQRVPQSSHSAKAATAPPAPPKQNANLAGPPMIQRPSLPLMNSREILLENEKQKSGGCKPKESKEPERAPTNPTNSHTDNVAASAHNEEDTDSLHKPTKADFFAARLASAVGENDISDSEETFIYESAANSTKNAVPSGVGNNSINDNSYNKYPDSAQHGVASKMSVPVLNNNAKLLNRLKSTRHTSLSALPANPSMPFSAVAPTPSPIANTGTGITAHPSTDDLNSVKSFARQNQRGPVDLQSVKSFSSEPRSPDKRMSLVSLAKGNSAVAPVPSSRTNTGPQQPQQPQLPQLPQLPQQPQQYPQQLPQPQQQLSRKPSISNSTLRHVSASHMGVPRAKPEPTGFKRKLRTTASKIFDANGAPLRRYSGVPDDVNLEDYIEQHPSQDTKRLGHDLGGIDDQQSTIQEEAEAAAAAAAAAEYGGDVDGDDIQSMFFYNHHGNLEARPQISDYEEDGEDLENNNNPNNNNGSHNHQSNGNTTYLNAPYGGNLPYANEYTPLKPKTHHARTTLGYSPHNFYTRKTSWAKFKSFIYFSCVTCMLLTVGFVLGFLLASNKELQDFNIVLIDNVLSSADELIFDVTVSALNPGFLSIDVQNVDLDIFAKSSHVQEDGIKYRAGSSTIGDDDDDDDPPNQKETVLLGTAYMLETPLRFHGNVLLKRDYDVGISSIKLLDPGAKQQQESDTLALLRLKPKQLEDDVSKWKNIIKHDYQLIVRGNMRYKVPYGGAKSVPVQSHTEVKASP</sequence>
<dbReference type="OrthoDB" id="1204at2759"/>
<dbReference type="GO" id="GO:0010513">
    <property type="term" value="P:positive regulation of phosphatidylinositol biosynthetic process"/>
    <property type="evidence" value="ECO:0007669"/>
    <property type="project" value="TreeGrafter"/>
</dbReference>
<feature type="compositionally biased region" description="Polar residues" evidence="1">
    <location>
        <begin position="414"/>
        <end position="443"/>
    </location>
</feature>
<dbReference type="eggNOG" id="ENOG502QU5B">
    <property type="taxonomic scope" value="Eukaryota"/>
</dbReference>
<evidence type="ECO:0008006" key="5">
    <source>
        <dbReference type="Google" id="ProtNLM"/>
    </source>
</evidence>
<dbReference type="EMBL" id="BDGX01000001">
    <property type="protein sequence ID" value="GAV46489.1"/>
    <property type="molecule type" value="Genomic_DNA"/>
</dbReference>
<protein>
    <recommendedName>
        <fullName evidence="5">Vacuolar segregation protein 7</fullName>
    </recommendedName>
</protein>
<evidence type="ECO:0000313" key="3">
    <source>
        <dbReference type="EMBL" id="GAV46489.1"/>
    </source>
</evidence>
<feature type="compositionally biased region" description="Polar residues" evidence="1">
    <location>
        <begin position="23"/>
        <end position="42"/>
    </location>
</feature>
<proteinExistence type="predicted"/>